<reference evidence="1" key="1">
    <citation type="submission" date="2020-05" db="EMBL/GenBank/DDBJ databases">
        <authorList>
            <person name="Chiriac C."/>
            <person name="Salcher M."/>
            <person name="Ghai R."/>
            <person name="Kavagutti S V."/>
        </authorList>
    </citation>
    <scope>NUCLEOTIDE SEQUENCE</scope>
</reference>
<gene>
    <name evidence="1" type="ORF">UFOPK1619_00686</name>
</gene>
<proteinExistence type="predicted"/>
<name>A0A6J6DWK0_9ZZZZ</name>
<dbReference type="AlphaFoldDB" id="A0A6J6DWK0"/>
<organism evidence="1">
    <name type="scientific">freshwater metagenome</name>
    <dbReference type="NCBI Taxonomy" id="449393"/>
    <lineage>
        <taxon>unclassified sequences</taxon>
        <taxon>metagenomes</taxon>
        <taxon>ecological metagenomes</taxon>
    </lineage>
</organism>
<dbReference type="EMBL" id="CAEZTI010000126">
    <property type="protein sequence ID" value="CAB4566493.1"/>
    <property type="molecule type" value="Genomic_DNA"/>
</dbReference>
<sequence length="73" mass="7703">MSIERSFLRATSTVELSGAEAIPLQKNVIHTPDVRFAKRLAVPISHDEGEYAGNAAAQAAVRVAKVKLACAVG</sequence>
<evidence type="ECO:0000313" key="1">
    <source>
        <dbReference type="EMBL" id="CAB4566493.1"/>
    </source>
</evidence>
<protein>
    <submittedName>
        <fullName evidence="1">Unannotated protein</fullName>
    </submittedName>
</protein>
<accession>A0A6J6DWK0</accession>